<evidence type="ECO:0000313" key="3">
    <source>
        <dbReference type="Proteomes" id="UP001627154"/>
    </source>
</evidence>
<dbReference type="InterPro" id="IPR002110">
    <property type="entry name" value="Ankyrin_rpt"/>
</dbReference>
<dbReference type="InterPro" id="IPR036770">
    <property type="entry name" value="Ankyrin_rpt-contain_sf"/>
</dbReference>
<name>A0ABD2WNB4_9HYME</name>
<dbReference type="PROSITE" id="PS50088">
    <property type="entry name" value="ANK_REPEAT"/>
    <property type="match status" value="1"/>
</dbReference>
<organism evidence="2 3">
    <name type="scientific">Trichogramma kaykai</name>
    <dbReference type="NCBI Taxonomy" id="54128"/>
    <lineage>
        <taxon>Eukaryota</taxon>
        <taxon>Metazoa</taxon>
        <taxon>Ecdysozoa</taxon>
        <taxon>Arthropoda</taxon>
        <taxon>Hexapoda</taxon>
        <taxon>Insecta</taxon>
        <taxon>Pterygota</taxon>
        <taxon>Neoptera</taxon>
        <taxon>Endopterygota</taxon>
        <taxon>Hymenoptera</taxon>
        <taxon>Apocrita</taxon>
        <taxon>Proctotrupomorpha</taxon>
        <taxon>Chalcidoidea</taxon>
        <taxon>Trichogrammatidae</taxon>
        <taxon>Trichogramma</taxon>
    </lineage>
</organism>
<sequence length="209" mass="24271">MGNTSLNLAMDDAHAELIELLLKNGTDPNSTNANGLASLHMICRRKHYDSSLELFFKINEEKNQLIQVDAQDNLGRTPLQWDLARFLSENLDMLLDRSADLSSFVFPIARDFDEELKDTFNSNNFKLSLASGALMTIEWLEKRGFELDRNDILTIMTLFAKYELFEKSVDVEKCWYRDEEFVSKAKQIMIRRWSLYELMQLQPDEAANN</sequence>
<keyword evidence="1" id="KW-0040">ANK repeat</keyword>
<keyword evidence="3" id="KW-1185">Reference proteome</keyword>
<proteinExistence type="predicted"/>
<dbReference type="AlphaFoldDB" id="A0ABD2WNB4"/>
<dbReference type="PANTHER" id="PTHR24183">
    <property type="entry name" value="FIBRONECTIN TYPE 3 AND ANKYRIN REPEAT DOMAINS PROTEIN 1"/>
    <property type="match status" value="1"/>
</dbReference>
<dbReference type="SUPFAM" id="SSF48403">
    <property type="entry name" value="Ankyrin repeat"/>
    <property type="match status" value="1"/>
</dbReference>
<feature type="repeat" description="ANK" evidence="1">
    <location>
        <begin position="1"/>
        <end position="33"/>
    </location>
</feature>
<dbReference type="Proteomes" id="UP001627154">
    <property type="component" value="Unassembled WGS sequence"/>
</dbReference>
<dbReference type="Pfam" id="PF12796">
    <property type="entry name" value="Ank_2"/>
    <property type="match status" value="1"/>
</dbReference>
<dbReference type="Gene3D" id="1.25.40.20">
    <property type="entry name" value="Ankyrin repeat-containing domain"/>
    <property type="match status" value="1"/>
</dbReference>
<gene>
    <name evidence="2" type="ORF">TKK_011648</name>
</gene>
<comment type="caution">
    <text evidence="2">The sequence shown here is derived from an EMBL/GenBank/DDBJ whole genome shotgun (WGS) entry which is preliminary data.</text>
</comment>
<dbReference type="PANTHER" id="PTHR24183:SF1">
    <property type="entry name" value="FIBRONECTIN TYPE 3 AND ANKYRIN REPEAT DOMAINS PROTEIN 1"/>
    <property type="match status" value="1"/>
</dbReference>
<protein>
    <submittedName>
        <fullName evidence="2">Uncharacterized protein</fullName>
    </submittedName>
</protein>
<dbReference type="EMBL" id="JBJJXI010000094">
    <property type="protein sequence ID" value="KAL3393972.1"/>
    <property type="molecule type" value="Genomic_DNA"/>
</dbReference>
<evidence type="ECO:0000256" key="1">
    <source>
        <dbReference type="PROSITE-ProRule" id="PRU00023"/>
    </source>
</evidence>
<reference evidence="2 3" key="1">
    <citation type="journal article" date="2024" name="bioRxiv">
        <title>A reference genome for Trichogramma kaykai: A tiny desert-dwelling parasitoid wasp with competing sex-ratio distorters.</title>
        <authorList>
            <person name="Culotta J."/>
            <person name="Lindsey A.R."/>
        </authorList>
    </citation>
    <scope>NUCLEOTIDE SEQUENCE [LARGE SCALE GENOMIC DNA]</scope>
    <source>
        <strain evidence="2 3">KSX58</strain>
    </source>
</reference>
<evidence type="ECO:0000313" key="2">
    <source>
        <dbReference type="EMBL" id="KAL3393972.1"/>
    </source>
</evidence>
<accession>A0ABD2WNB4</accession>
<dbReference type="PROSITE" id="PS50297">
    <property type="entry name" value="ANK_REP_REGION"/>
    <property type="match status" value="1"/>
</dbReference>